<reference evidence="9" key="1">
    <citation type="submission" date="2020-07" db="EMBL/GenBank/DDBJ databases">
        <authorList>
            <person name="Lin J."/>
        </authorList>
    </citation>
    <scope>NUCLEOTIDE SEQUENCE</scope>
</reference>
<dbReference type="GO" id="GO:0003700">
    <property type="term" value="F:DNA-binding transcription factor activity"/>
    <property type="evidence" value="ECO:0007669"/>
    <property type="project" value="InterPro"/>
</dbReference>
<dbReference type="InterPro" id="IPR012900">
    <property type="entry name" value="MFMR"/>
</dbReference>
<feature type="compositionally biased region" description="Polar residues" evidence="7">
    <location>
        <begin position="231"/>
        <end position="248"/>
    </location>
</feature>
<evidence type="ECO:0000256" key="2">
    <source>
        <dbReference type="ARBA" id="ARBA00007163"/>
    </source>
</evidence>
<dbReference type="AlphaFoldDB" id="A0A6V7PJM4"/>
<gene>
    <name evidence="9" type="ORF">CB5_LOCUS14232</name>
</gene>
<evidence type="ECO:0000256" key="4">
    <source>
        <dbReference type="ARBA" id="ARBA00023125"/>
    </source>
</evidence>
<evidence type="ECO:0000256" key="6">
    <source>
        <dbReference type="ARBA" id="ARBA00023242"/>
    </source>
</evidence>
<evidence type="ECO:0000256" key="5">
    <source>
        <dbReference type="ARBA" id="ARBA00023163"/>
    </source>
</evidence>
<keyword evidence="3" id="KW-0805">Transcription regulation</keyword>
<comment type="similarity">
    <text evidence="2">Belongs to the bZIP family.</text>
</comment>
<dbReference type="Pfam" id="PF16596">
    <property type="entry name" value="MFMR_assoc"/>
    <property type="match status" value="1"/>
</dbReference>
<dbReference type="InterPro" id="IPR004827">
    <property type="entry name" value="bZIP"/>
</dbReference>
<dbReference type="SUPFAM" id="SSF57959">
    <property type="entry name" value="Leucine zipper domain"/>
    <property type="match status" value="1"/>
</dbReference>
<evidence type="ECO:0000256" key="1">
    <source>
        <dbReference type="ARBA" id="ARBA00004123"/>
    </source>
</evidence>
<dbReference type="GO" id="GO:0005634">
    <property type="term" value="C:nucleus"/>
    <property type="evidence" value="ECO:0007669"/>
    <property type="project" value="UniProtKB-SubCell"/>
</dbReference>
<keyword evidence="6" id="KW-0539">Nucleus</keyword>
<dbReference type="InterPro" id="IPR044827">
    <property type="entry name" value="GBF-like"/>
</dbReference>
<dbReference type="Gene3D" id="1.20.5.170">
    <property type="match status" value="1"/>
</dbReference>
<feature type="region of interest" description="Disordered" evidence="7">
    <location>
        <begin position="1"/>
        <end position="22"/>
    </location>
</feature>
<feature type="region of interest" description="Disordered" evidence="7">
    <location>
        <begin position="78"/>
        <end position="111"/>
    </location>
</feature>
<keyword evidence="4" id="KW-0238">DNA-binding</keyword>
<comment type="subcellular location">
    <subcellularLocation>
        <location evidence="1">Nucleus</location>
    </subcellularLocation>
</comment>
<feature type="compositionally biased region" description="Basic and acidic residues" evidence="7">
    <location>
        <begin position="384"/>
        <end position="415"/>
    </location>
</feature>
<feature type="region of interest" description="Disordered" evidence="7">
    <location>
        <begin position="187"/>
        <end position="306"/>
    </location>
</feature>
<dbReference type="GO" id="GO:0000976">
    <property type="term" value="F:transcription cis-regulatory region binding"/>
    <property type="evidence" value="ECO:0007669"/>
    <property type="project" value="UniProtKB-ARBA"/>
</dbReference>
<feature type="compositionally biased region" description="Low complexity" evidence="7">
    <location>
        <begin position="83"/>
        <end position="98"/>
    </location>
</feature>
<feature type="domain" description="BZIP" evidence="8">
    <location>
        <begin position="375"/>
        <end position="438"/>
    </location>
</feature>
<dbReference type="Pfam" id="PF07777">
    <property type="entry name" value="MFMR"/>
    <property type="match status" value="1"/>
</dbReference>
<evidence type="ECO:0000256" key="7">
    <source>
        <dbReference type="SAM" id="MobiDB-lite"/>
    </source>
</evidence>
<organism evidence="9">
    <name type="scientific">Ananas comosus var. bracteatus</name>
    <name type="common">red pineapple</name>
    <dbReference type="NCBI Taxonomy" id="296719"/>
    <lineage>
        <taxon>Eukaryota</taxon>
        <taxon>Viridiplantae</taxon>
        <taxon>Streptophyta</taxon>
        <taxon>Embryophyta</taxon>
        <taxon>Tracheophyta</taxon>
        <taxon>Spermatophyta</taxon>
        <taxon>Magnoliopsida</taxon>
        <taxon>Liliopsida</taxon>
        <taxon>Poales</taxon>
        <taxon>Bromeliaceae</taxon>
        <taxon>Bromelioideae</taxon>
        <taxon>Ananas</taxon>
    </lineage>
</organism>
<dbReference type="PANTHER" id="PTHR45967">
    <property type="entry name" value="G-BOX-BINDING FACTOR 3-RELATED"/>
    <property type="match status" value="1"/>
</dbReference>
<feature type="compositionally biased region" description="Basic and acidic residues" evidence="7">
    <location>
        <begin position="202"/>
        <end position="214"/>
    </location>
</feature>
<name>A0A6V7PJM4_ANACO</name>
<dbReference type="PROSITE" id="PS00036">
    <property type="entry name" value="BZIP_BASIC"/>
    <property type="match status" value="1"/>
</dbReference>
<dbReference type="CDD" id="cd14702">
    <property type="entry name" value="bZIP_plant_GBF1"/>
    <property type="match status" value="1"/>
</dbReference>
<dbReference type="InterPro" id="IPR045314">
    <property type="entry name" value="bZIP_plant_GBF1"/>
</dbReference>
<dbReference type="InterPro" id="IPR046347">
    <property type="entry name" value="bZIP_sf"/>
</dbReference>
<feature type="compositionally biased region" description="Acidic residues" evidence="7">
    <location>
        <begin position="10"/>
        <end position="22"/>
    </location>
</feature>
<dbReference type="SMART" id="SM00338">
    <property type="entry name" value="BRLZ"/>
    <property type="match status" value="1"/>
</dbReference>
<feature type="compositionally biased region" description="Low complexity" evidence="7">
    <location>
        <begin position="249"/>
        <end position="263"/>
    </location>
</feature>
<protein>
    <recommendedName>
        <fullName evidence="8">BZIP domain-containing protein</fullName>
    </recommendedName>
</protein>
<keyword evidence="5" id="KW-0804">Transcription</keyword>
<dbReference type="EMBL" id="LR862148">
    <property type="protein sequence ID" value="CAD1831021.1"/>
    <property type="molecule type" value="Genomic_DNA"/>
</dbReference>
<accession>A0A6V7PJM4</accession>
<feature type="region of interest" description="Disordered" evidence="7">
    <location>
        <begin position="372"/>
        <end position="415"/>
    </location>
</feature>
<evidence type="ECO:0000256" key="3">
    <source>
        <dbReference type="ARBA" id="ARBA00023015"/>
    </source>
</evidence>
<sequence length="482" mass="51139">MLLVAKLDSSDGEVDNGDLGDEEGGRLIKELTSWRGSTGCMIGGRSCSIVFYCGKTRTMWNCGTAWSDRLGFLKPTPFMGSGEADAPPKAPKASAAQEQPPPTTSAPATPVYPDWSGFQAYSPIPPPGFFHASSPQAHPYMWGAQPIMPYGTPPTPYVMYPPGGLYAHASMPPGSIPFSPYAMPSPNGNADGVGATAGGSEVDDKSSEGKERSPLKRSKGSLGSLSMIMGKNNNEIGKTSGASANGAFSQSGESETESSSEGSDANSQNDSQAKTSGGQESLGAEASQSGNVAHGSHNGISRTASQSKLNPAIPIMPMPASGAIGGVVSPTTNLNIGMDYWSTPSSSAIPAIPGKVPSTAIPGALLPAEQWDERELKKQRRKQSNRESARRSRLRKQAECEELGQRAESLKEENASLRAEVNRLRKEYEDLLSQNASLKEKLGQLQQKADDPRLDKKERNYSDGNEKNHTDFNAKPDEGNQT</sequence>
<dbReference type="PROSITE" id="PS50217">
    <property type="entry name" value="BZIP"/>
    <property type="match status" value="1"/>
</dbReference>
<feature type="region of interest" description="Disordered" evidence="7">
    <location>
        <begin position="439"/>
        <end position="482"/>
    </location>
</feature>
<feature type="compositionally biased region" description="Polar residues" evidence="7">
    <location>
        <begin position="264"/>
        <end position="279"/>
    </location>
</feature>
<dbReference type="PANTHER" id="PTHR45967:SF2">
    <property type="entry name" value="BZIP TRANSCRIPTION FACTOR 68"/>
    <property type="match status" value="1"/>
</dbReference>
<evidence type="ECO:0000313" key="9">
    <source>
        <dbReference type="EMBL" id="CAD1831021.1"/>
    </source>
</evidence>
<dbReference type="Pfam" id="PF00170">
    <property type="entry name" value="bZIP_1"/>
    <property type="match status" value="1"/>
</dbReference>
<evidence type="ECO:0000259" key="8">
    <source>
        <dbReference type="PROSITE" id="PS50217"/>
    </source>
</evidence>
<proteinExistence type="inferred from homology"/>